<evidence type="ECO:0000313" key="2">
    <source>
        <dbReference type="EMBL" id="GAA3979653.1"/>
    </source>
</evidence>
<reference evidence="3" key="1">
    <citation type="journal article" date="2019" name="Int. J. Syst. Evol. Microbiol.">
        <title>The Global Catalogue of Microorganisms (GCM) 10K type strain sequencing project: providing services to taxonomists for standard genome sequencing and annotation.</title>
        <authorList>
            <consortium name="The Broad Institute Genomics Platform"/>
            <consortium name="The Broad Institute Genome Sequencing Center for Infectious Disease"/>
            <person name="Wu L."/>
            <person name="Ma J."/>
        </authorList>
    </citation>
    <scope>NUCLEOTIDE SEQUENCE [LARGE SCALE GENOMIC DNA]</scope>
    <source>
        <strain evidence="3">JCM 16924</strain>
    </source>
</reference>
<keyword evidence="1" id="KW-0472">Membrane</keyword>
<organism evidence="2 3">
    <name type="scientific">Streptomyces plumbiresistens</name>
    <dbReference type="NCBI Taxonomy" id="511811"/>
    <lineage>
        <taxon>Bacteria</taxon>
        <taxon>Bacillati</taxon>
        <taxon>Actinomycetota</taxon>
        <taxon>Actinomycetes</taxon>
        <taxon>Kitasatosporales</taxon>
        <taxon>Streptomycetaceae</taxon>
        <taxon>Streptomyces</taxon>
    </lineage>
</organism>
<gene>
    <name evidence="2" type="ORF">GCM10022232_09570</name>
</gene>
<evidence type="ECO:0000313" key="3">
    <source>
        <dbReference type="Proteomes" id="UP001500456"/>
    </source>
</evidence>
<accession>A0ABP7QC54</accession>
<comment type="caution">
    <text evidence="2">The sequence shown here is derived from an EMBL/GenBank/DDBJ whole genome shotgun (WGS) entry which is preliminary data.</text>
</comment>
<dbReference type="Proteomes" id="UP001500456">
    <property type="component" value="Unassembled WGS sequence"/>
</dbReference>
<protein>
    <submittedName>
        <fullName evidence="2">Uncharacterized protein</fullName>
    </submittedName>
</protein>
<dbReference type="EMBL" id="BAAAZX010000002">
    <property type="protein sequence ID" value="GAA3979653.1"/>
    <property type="molecule type" value="Genomic_DNA"/>
</dbReference>
<keyword evidence="1" id="KW-0812">Transmembrane</keyword>
<keyword evidence="1" id="KW-1133">Transmembrane helix</keyword>
<keyword evidence="3" id="KW-1185">Reference proteome</keyword>
<sequence>MTCIAVAWFGNQALYGEGGLRIASIILLLVGAVTTAGAILDHVLPRPKRRRALDKGDAG</sequence>
<feature type="transmembrane region" description="Helical" evidence="1">
    <location>
        <begin position="20"/>
        <end position="40"/>
    </location>
</feature>
<name>A0ABP7QC54_9ACTN</name>
<proteinExistence type="predicted"/>
<evidence type="ECO:0000256" key="1">
    <source>
        <dbReference type="SAM" id="Phobius"/>
    </source>
</evidence>